<evidence type="ECO:0000313" key="2">
    <source>
        <dbReference type="Proteomes" id="UP001162131"/>
    </source>
</evidence>
<evidence type="ECO:0000313" key="1">
    <source>
        <dbReference type="EMBL" id="CAG9328829.1"/>
    </source>
</evidence>
<accession>A0AAU9JPJ8</accession>
<dbReference type="EMBL" id="CAJZBQ010000046">
    <property type="protein sequence ID" value="CAG9328829.1"/>
    <property type="molecule type" value="Genomic_DNA"/>
</dbReference>
<dbReference type="Gene3D" id="3.30.530.20">
    <property type="match status" value="1"/>
</dbReference>
<keyword evidence="2" id="KW-1185">Reference proteome</keyword>
<dbReference type="AlphaFoldDB" id="A0AAU9JPJ8"/>
<reference evidence="1" key="1">
    <citation type="submission" date="2021-09" db="EMBL/GenBank/DDBJ databases">
        <authorList>
            <consortium name="AG Swart"/>
            <person name="Singh M."/>
            <person name="Singh A."/>
            <person name="Seah K."/>
            <person name="Emmerich C."/>
        </authorList>
    </citation>
    <scope>NUCLEOTIDE SEQUENCE</scope>
    <source>
        <strain evidence="1">ATCC30299</strain>
    </source>
</reference>
<dbReference type="SUPFAM" id="SSF55961">
    <property type="entry name" value="Bet v1-like"/>
    <property type="match status" value="1"/>
</dbReference>
<comment type="caution">
    <text evidence="1">The sequence shown here is derived from an EMBL/GenBank/DDBJ whole genome shotgun (WGS) entry which is preliminary data.</text>
</comment>
<evidence type="ECO:0008006" key="3">
    <source>
        <dbReference type="Google" id="ProtNLM"/>
    </source>
</evidence>
<sequence>MGCCQSRENEDDSKRPILLKESDIIDQFHALKERRNSEGSTMSEAMHSGAEFLHTPIPEHLSLDNTTIKTEEKESQCTYPLISPRLYKPKLGHRHKAPATPSSTEGSEQYNLNEILSLDESIMTILEKESTYSLDNSAITPRGFLELFENYDESQDIQRSDRYLQIYDLLPDLLDAKLWTVIKKSNTTTAYKRFFNKFNKDIVATRIDISISTNLPVESILSIFYDPEKRCKWEINLKESELLSGYLYGNCIVSSTRMQKKEKRKFLEIWDTKVDDDKILTIICPKGDEKRDEKCGEMLFSVIQIENKNDRLYVTVIQQIDFKSSMKMVSNAIAVEDTEKSLKKLKEAVSSVKSFI</sequence>
<dbReference type="InterPro" id="IPR023393">
    <property type="entry name" value="START-like_dom_sf"/>
</dbReference>
<gene>
    <name evidence="1" type="ORF">BSTOLATCC_MIC46819</name>
</gene>
<proteinExistence type="predicted"/>
<protein>
    <recommendedName>
        <fullName evidence="3">START domain-containing protein</fullName>
    </recommendedName>
</protein>
<dbReference type="Proteomes" id="UP001162131">
    <property type="component" value="Unassembled WGS sequence"/>
</dbReference>
<name>A0AAU9JPJ8_9CILI</name>
<organism evidence="1 2">
    <name type="scientific">Blepharisma stoltei</name>
    <dbReference type="NCBI Taxonomy" id="1481888"/>
    <lineage>
        <taxon>Eukaryota</taxon>
        <taxon>Sar</taxon>
        <taxon>Alveolata</taxon>
        <taxon>Ciliophora</taxon>
        <taxon>Postciliodesmatophora</taxon>
        <taxon>Heterotrichea</taxon>
        <taxon>Heterotrichida</taxon>
        <taxon>Blepharismidae</taxon>
        <taxon>Blepharisma</taxon>
    </lineage>
</organism>